<dbReference type="EMBL" id="JADGJQ010000018">
    <property type="protein sequence ID" value="KAJ3180057.1"/>
    <property type="molecule type" value="Genomic_DNA"/>
</dbReference>
<accession>A0AAD5TLM2</accession>
<keyword evidence="3" id="KW-1185">Reference proteome</keyword>
<evidence type="ECO:0000313" key="2">
    <source>
        <dbReference type="EMBL" id="KAJ3180057.1"/>
    </source>
</evidence>
<dbReference type="AlphaFoldDB" id="A0AAD5TLM2"/>
<name>A0AAD5TLM2_9FUNG</name>
<feature type="compositionally biased region" description="Polar residues" evidence="1">
    <location>
        <begin position="268"/>
        <end position="277"/>
    </location>
</feature>
<sequence length="573" mass="59279">MGVTRGPKSKPPTAPKPTTSNVGGSGGGDITPSSPPLTAHTGTKASAAGAGVPSLPSLPGPATGAPPTASGGENAGTATATARTPLALKIGVAHRTAMGEYIPDKDGPLSALALPTPSAQSYSPHLPPTGRCISILGKHTAPASTPGMLGPGPQKYNAGDPRAARIVLPESPAWSFAGTVPATRSLVAAAARTDFEDDLGGTPGPAVYDPRQGRIGTEGPSFSISGRFETAASAEPGPDHYFPPPSATGVCTAPSYSFGTKSSTIVDPTPGPQSYSTPRVPPHASTAPLHTFGPRIGYPVFTDIENVSHPAPSAYFPKLTWNEKAATLKGWYTESKALKTPGPANYIMPAALFSGPQFSIIGKHDPEETLANEKLSRPGPASYSPDVAATRARGPAYTLKSRTGPTRPPKHHPGPGAYTPRDRQLRGNDSSKVTIKGRWRSWQECTPGPADYTPAPSLTPAQLARLDARENERRRAHVHVAPPMHAPTPGPGSYSPRLCTPSSPGFTLGKRLDSSTKTPLTKTPSPNAYPPGPPAAPPAAQRGPKAGATLKSRMSPYVTVFPTTRVDTLRVLV</sequence>
<comment type="caution">
    <text evidence="2">The sequence shown here is derived from an EMBL/GenBank/DDBJ whole genome shotgun (WGS) entry which is preliminary data.</text>
</comment>
<dbReference type="Pfam" id="PF07004">
    <property type="entry name" value="SHIPPO-rpt"/>
    <property type="match status" value="6"/>
</dbReference>
<feature type="region of interest" description="Disordered" evidence="1">
    <location>
        <begin position="372"/>
        <end position="551"/>
    </location>
</feature>
<dbReference type="InterPro" id="IPR051291">
    <property type="entry name" value="CIMAP"/>
</dbReference>
<dbReference type="InterPro" id="IPR010736">
    <property type="entry name" value="SHIPPO-rpt"/>
</dbReference>
<evidence type="ECO:0000256" key="1">
    <source>
        <dbReference type="SAM" id="MobiDB-lite"/>
    </source>
</evidence>
<feature type="compositionally biased region" description="Low complexity" evidence="1">
    <location>
        <begin position="515"/>
        <end position="526"/>
    </location>
</feature>
<dbReference type="PANTHER" id="PTHR21580:SF28">
    <property type="entry name" value="BOREALIN N-TERMINAL DOMAIN-CONTAINING PROTEIN-RELATED"/>
    <property type="match status" value="1"/>
</dbReference>
<feature type="region of interest" description="Disordered" evidence="1">
    <location>
        <begin position="268"/>
        <end position="289"/>
    </location>
</feature>
<protein>
    <submittedName>
        <fullName evidence="2">Uncharacterized protein</fullName>
    </submittedName>
</protein>
<proteinExistence type="predicted"/>
<dbReference type="Proteomes" id="UP001212152">
    <property type="component" value="Unassembled WGS sequence"/>
</dbReference>
<feature type="compositionally biased region" description="Low complexity" evidence="1">
    <location>
        <begin position="538"/>
        <end position="548"/>
    </location>
</feature>
<feature type="compositionally biased region" description="Low complexity" evidence="1">
    <location>
        <begin position="55"/>
        <end position="80"/>
    </location>
</feature>
<feature type="compositionally biased region" description="Pro residues" evidence="1">
    <location>
        <begin position="527"/>
        <end position="537"/>
    </location>
</feature>
<feature type="region of interest" description="Disordered" evidence="1">
    <location>
        <begin position="1"/>
        <end position="80"/>
    </location>
</feature>
<evidence type="ECO:0000313" key="3">
    <source>
        <dbReference type="Proteomes" id="UP001212152"/>
    </source>
</evidence>
<organism evidence="2 3">
    <name type="scientific">Geranomyces variabilis</name>
    <dbReference type="NCBI Taxonomy" id="109894"/>
    <lineage>
        <taxon>Eukaryota</taxon>
        <taxon>Fungi</taxon>
        <taxon>Fungi incertae sedis</taxon>
        <taxon>Chytridiomycota</taxon>
        <taxon>Chytridiomycota incertae sedis</taxon>
        <taxon>Chytridiomycetes</taxon>
        <taxon>Spizellomycetales</taxon>
        <taxon>Powellomycetaceae</taxon>
        <taxon>Geranomyces</taxon>
    </lineage>
</organism>
<gene>
    <name evidence="2" type="ORF">HDU87_002280</name>
</gene>
<reference evidence="2" key="1">
    <citation type="submission" date="2020-05" db="EMBL/GenBank/DDBJ databases">
        <title>Phylogenomic resolution of chytrid fungi.</title>
        <authorList>
            <person name="Stajich J.E."/>
            <person name="Amses K."/>
            <person name="Simmons R."/>
            <person name="Seto K."/>
            <person name="Myers J."/>
            <person name="Bonds A."/>
            <person name="Quandt C.A."/>
            <person name="Barry K."/>
            <person name="Liu P."/>
            <person name="Grigoriev I."/>
            <person name="Longcore J.E."/>
            <person name="James T.Y."/>
        </authorList>
    </citation>
    <scope>NUCLEOTIDE SEQUENCE</scope>
    <source>
        <strain evidence="2">JEL0379</strain>
    </source>
</reference>
<dbReference type="PANTHER" id="PTHR21580">
    <property type="entry name" value="SHIPPO-1-RELATED"/>
    <property type="match status" value="1"/>
</dbReference>